<dbReference type="Pfam" id="PF22939">
    <property type="entry name" value="WHD_GPIID"/>
    <property type="match status" value="1"/>
</dbReference>
<dbReference type="InterPro" id="IPR056884">
    <property type="entry name" value="NPHP3-like_N"/>
</dbReference>
<dbReference type="InterPro" id="IPR054471">
    <property type="entry name" value="GPIID_WHD"/>
</dbReference>
<evidence type="ECO:0000256" key="3">
    <source>
        <dbReference type="SAM" id="MobiDB-lite"/>
    </source>
</evidence>
<dbReference type="Gene3D" id="3.40.50.300">
    <property type="entry name" value="P-loop containing nucleotide triphosphate hydrolases"/>
    <property type="match status" value="1"/>
</dbReference>
<feature type="repeat" description="ANK" evidence="2">
    <location>
        <begin position="1255"/>
        <end position="1287"/>
    </location>
</feature>
<keyword evidence="6" id="KW-1185">Reference proteome</keyword>
<dbReference type="Proteomes" id="UP001240678">
    <property type="component" value="Unassembled WGS sequence"/>
</dbReference>
<sequence>MSAQPLESHKMRKMAWLERLRRKGRLKDDAMLADPGLSPMASSSHSLTNPSEASFECPPEPSPVPTDVEEGVDSISNATPLNSVSTPAEDTRPNLTNLWEKAMQAMQDGPDSEKRELAQQYAEILASKLNGSEGGLGAEGPSHLKYEQVAEILNAKVEELSQERLAVSLGSRELSIEPLFNNVSKHIIAAKDLISSAAGADPHAALASRLTSEQFLVRPIEQREHILRGLELTSSLICRYFAMEQVYRPQARMESLPAESARRLELDLERNLVNLYTKIIEFQARVLCYLQRSRPTRFIRDVFRGDTWKALIEEIERLDAQCRAIAELITHDKILAFIESPSQKTERAIVMFNLPKPVSNDLLRRRTKLLNRLYTCPYRDRKDINPERAPGTCEWFAEHEYFRDWKAASESRMLWVSADPGAGKSVLAKYLVDDVCPSTPDRTTSYFFFKDGFNDQRSASAAMCAILRQVLEQNSELMDESTMAKFEADGDYLLNSFSRLFDILLEAATKVETEVICLFDALDECNEEDCRQVTSTLAKFYKNPPDHSRLKFIITSRPYTRIQRSLQPLENSLPTIHLRGDDESNTERISGEIGIVIRHRLQDIAQIQLLEAKEISLLEESLLTWQHRTYLWVKLAIDFIESRLESPTEENVKTIFSSIPEKLDGLYEKILEQSANKERARKAFHIILGAYRPLSLSEMSGALCVESHHQNTSQTCQEPIKRFPSYLREICGLFVTIVDGNVYLLHETAREFLAYRTGREALQSTWLHSIKPKESHFIMAKACVWYLLLEDLNSPDAHMSAFREYALIHWSRHVGECEEEHFCGIDSFGNNMVSLCKTIASNDMTKRRWMWRLSHARHTNGEERYWVRKHRMALEMYRDLDDLSPLTFATQFGLKLAVSKLLLEDPRSGYKVCASGRTALWWAACYGHTDIIRLLLSKYTDSEYAGIALNWRQEGDTPLVVAIRKRHKAAVAALLRDPRTSFAAPCGTMPKWKPVHYAANDEDLFQLLLADQRTFSDFTDEDQHILLEKVFESGSVERFKSLLHDGRFENGFCSADPQDGRTLFCKLADLSSNTGYGVSGAVCVDMMRLLLETYRIDVAKPDHKNRSPVSWAAGNRSDTTVLSYLLFELRLEPDDLDDQDRSPLSYSAELKGFKAVEKMKVLFQTNRVNVNSVDSHGRTPLMIAADISHLDSRKYCSAYHTGNKAAFFLLNHEADINIRDNRGRTVLTYATGGNALGLVKDLIKRGAAVNLKDIDGRTALSFAAQFASPEVVAVLLNAGLDHDERSKKIEGLLAGRSEYPSLGFERPS</sequence>
<dbReference type="InterPro" id="IPR002110">
    <property type="entry name" value="Ankyrin_rpt"/>
</dbReference>
<evidence type="ECO:0000313" key="6">
    <source>
        <dbReference type="Proteomes" id="UP001240678"/>
    </source>
</evidence>
<organism evidence="5 6">
    <name type="scientific">Colletotrichum costaricense</name>
    <dbReference type="NCBI Taxonomy" id="1209916"/>
    <lineage>
        <taxon>Eukaryota</taxon>
        <taxon>Fungi</taxon>
        <taxon>Dikarya</taxon>
        <taxon>Ascomycota</taxon>
        <taxon>Pezizomycotina</taxon>
        <taxon>Sordariomycetes</taxon>
        <taxon>Hypocreomycetidae</taxon>
        <taxon>Glomerellales</taxon>
        <taxon>Glomerellaceae</taxon>
        <taxon>Colletotrichum</taxon>
        <taxon>Colletotrichum acutatum species complex</taxon>
    </lineage>
</organism>
<dbReference type="PANTHER" id="PTHR10039">
    <property type="entry name" value="AMELOGENIN"/>
    <property type="match status" value="1"/>
</dbReference>
<dbReference type="Pfam" id="PF23239">
    <property type="entry name" value="DUF7069"/>
    <property type="match status" value="1"/>
</dbReference>
<evidence type="ECO:0000313" key="5">
    <source>
        <dbReference type="EMBL" id="KAK1515964.1"/>
    </source>
</evidence>
<dbReference type="Pfam" id="PF17100">
    <property type="entry name" value="NACHT_N"/>
    <property type="match status" value="1"/>
</dbReference>
<dbReference type="PROSITE" id="PS50088">
    <property type="entry name" value="ANK_REPEAT"/>
    <property type="match status" value="4"/>
</dbReference>
<dbReference type="GeneID" id="85344855"/>
<dbReference type="SMART" id="SM00248">
    <property type="entry name" value="ANK"/>
    <property type="match status" value="7"/>
</dbReference>
<comment type="caution">
    <text evidence="5">The sequence shown here is derived from an EMBL/GenBank/DDBJ whole genome shotgun (WGS) entry which is preliminary data.</text>
</comment>
<dbReference type="InterPro" id="IPR027417">
    <property type="entry name" value="P-loop_NTPase"/>
</dbReference>
<evidence type="ECO:0000256" key="1">
    <source>
        <dbReference type="ARBA" id="ARBA00022737"/>
    </source>
</evidence>
<protein>
    <recommendedName>
        <fullName evidence="4">NACHT domain-containing protein</fullName>
    </recommendedName>
</protein>
<reference evidence="5 6" key="1">
    <citation type="submission" date="2016-10" db="EMBL/GenBank/DDBJ databases">
        <title>The genome sequence of Colletotrichum fioriniae PJ7.</title>
        <authorList>
            <person name="Baroncelli R."/>
        </authorList>
    </citation>
    <scope>NUCLEOTIDE SEQUENCE [LARGE SCALE GENOMIC DNA]</scope>
    <source>
        <strain evidence="5 6">IMI 309622</strain>
    </source>
</reference>
<dbReference type="EMBL" id="MOOE01000016">
    <property type="protein sequence ID" value="KAK1515964.1"/>
    <property type="molecule type" value="Genomic_DNA"/>
</dbReference>
<dbReference type="InterPro" id="IPR031359">
    <property type="entry name" value="NACHT_N"/>
</dbReference>
<dbReference type="RefSeq" id="XP_060308510.1">
    <property type="nucleotide sequence ID" value="XM_060461308.1"/>
</dbReference>
<accession>A0AAI9YN37</accession>
<feature type="region of interest" description="Disordered" evidence="3">
    <location>
        <begin position="23"/>
        <end position="92"/>
    </location>
</feature>
<feature type="compositionally biased region" description="Polar residues" evidence="3">
    <location>
        <begin position="40"/>
        <end position="52"/>
    </location>
</feature>
<feature type="domain" description="NACHT" evidence="4">
    <location>
        <begin position="412"/>
        <end position="558"/>
    </location>
</feature>
<dbReference type="Gene3D" id="1.25.40.20">
    <property type="entry name" value="Ankyrin repeat-containing domain"/>
    <property type="match status" value="3"/>
</dbReference>
<dbReference type="InterPro" id="IPR007111">
    <property type="entry name" value="NACHT_NTPase"/>
</dbReference>
<keyword evidence="2" id="KW-0040">ANK repeat</keyword>
<feature type="repeat" description="ANK" evidence="2">
    <location>
        <begin position="1176"/>
        <end position="1221"/>
    </location>
</feature>
<dbReference type="SUPFAM" id="SSF48403">
    <property type="entry name" value="Ankyrin repeat"/>
    <property type="match status" value="1"/>
</dbReference>
<dbReference type="InterPro" id="IPR036770">
    <property type="entry name" value="Ankyrin_rpt-contain_sf"/>
</dbReference>
<dbReference type="InterPro" id="IPR055497">
    <property type="entry name" value="DUF7069"/>
</dbReference>
<name>A0AAI9YN37_9PEZI</name>
<dbReference type="SUPFAM" id="SSF52540">
    <property type="entry name" value="P-loop containing nucleoside triphosphate hydrolases"/>
    <property type="match status" value="1"/>
</dbReference>
<feature type="compositionally biased region" description="Polar residues" evidence="3">
    <location>
        <begin position="74"/>
        <end position="92"/>
    </location>
</feature>
<evidence type="ECO:0000256" key="2">
    <source>
        <dbReference type="PROSITE-ProRule" id="PRU00023"/>
    </source>
</evidence>
<keyword evidence="1" id="KW-0677">Repeat</keyword>
<gene>
    <name evidence="5" type="ORF">CCOS01_13162</name>
</gene>
<dbReference type="PROSITE" id="PS50297">
    <property type="entry name" value="ANK_REP_REGION"/>
    <property type="match status" value="2"/>
</dbReference>
<dbReference type="Pfam" id="PF24883">
    <property type="entry name" value="NPHP3_N"/>
    <property type="match status" value="1"/>
</dbReference>
<proteinExistence type="predicted"/>
<dbReference type="Pfam" id="PF12796">
    <property type="entry name" value="Ank_2"/>
    <property type="match status" value="2"/>
</dbReference>
<feature type="repeat" description="ANK" evidence="2">
    <location>
        <begin position="915"/>
        <end position="947"/>
    </location>
</feature>
<dbReference type="PROSITE" id="PS50837">
    <property type="entry name" value="NACHT"/>
    <property type="match status" value="1"/>
</dbReference>
<feature type="repeat" description="ANK" evidence="2">
    <location>
        <begin position="1222"/>
        <end position="1254"/>
    </location>
</feature>
<evidence type="ECO:0000259" key="4">
    <source>
        <dbReference type="PROSITE" id="PS50837"/>
    </source>
</evidence>